<keyword evidence="6 11" id="KW-0040">ANK repeat</keyword>
<evidence type="ECO:0000256" key="4">
    <source>
        <dbReference type="ARBA" id="ARBA00022737"/>
    </source>
</evidence>
<comment type="caution">
    <text evidence="15">The sequence shown here is derived from an EMBL/GenBank/DDBJ whole genome shotgun (WGS) entry which is preliminary data.</text>
</comment>
<dbReference type="PROSITE" id="PS50088">
    <property type="entry name" value="ANK_REPEAT"/>
    <property type="match status" value="3"/>
</dbReference>
<keyword evidence="3 12" id="KW-0812">Transmembrane</keyword>
<dbReference type="Pfam" id="PF12796">
    <property type="entry name" value="Ank_2"/>
    <property type="match status" value="2"/>
</dbReference>
<evidence type="ECO:0000313" key="15">
    <source>
        <dbReference type="EMBL" id="KAJ3227162.1"/>
    </source>
</evidence>
<evidence type="ECO:0000256" key="6">
    <source>
        <dbReference type="ARBA" id="ARBA00023043"/>
    </source>
</evidence>
<feature type="region of interest" description="Disordered" evidence="13">
    <location>
        <begin position="1"/>
        <end position="33"/>
    </location>
</feature>
<evidence type="ECO:0000313" key="16">
    <source>
        <dbReference type="Proteomes" id="UP001211065"/>
    </source>
</evidence>
<dbReference type="InterPro" id="IPR002110">
    <property type="entry name" value="Ankyrin_rpt"/>
</dbReference>
<evidence type="ECO:0000256" key="9">
    <source>
        <dbReference type="ARBA" id="ARBA00023288"/>
    </source>
</evidence>
<feature type="transmembrane region" description="Helical" evidence="12">
    <location>
        <begin position="347"/>
        <end position="365"/>
    </location>
</feature>
<keyword evidence="5 12" id="KW-1133">Transmembrane helix</keyword>
<dbReference type="EC" id="2.3.1.225" evidence="12"/>
<dbReference type="Pfam" id="PF01529">
    <property type="entry name" value="DHHC"/>
    <property type="match status" value="1"/>
</dbReference>
<name>A0AAD5UA81_9FUNG</name>
<dbReference type="Proteomes" id="UP001211065">
    <property type="component" value="Unassembled WGS sequence"/>
</dbReference>
<keyword evidence="7 12" id="KW-0472">Membrane</keyword>
<dbReference type="InterPro" id="IPR036770">
    <property type="entry name" value="Ankyrin_rpt-contain_sf"/>
</dbReference>
<dbReference type="PROSITE" id="PS50216">
    <property type="entry name" value="DHHC"/>
    <property type="match status" value="1"/>
</dbReference>
<sequence length="429" mass="48397">MLKSLFGHKHSHDDKCRHGKEESMFDDGTKSDNNDDCETIPLTHSLEQENINNLDLFQLAQRGLKEDFIFELQRSGNNPDLLDNEACSSLHWAAINNRIEVALYLISVKATVDIRGGQLSATPLHWAARAGHIHMVTILLKNGADPTLFDGQGYNALHLAAHAGHHLLMLYLNAIGMDWNTPDSASRTCLHWVAYQGNSLDSLKSLLKHNVGLDFLDNSGYTALHWSVIANHLDFSYELVKAGCNIDVKDGQGKTALDWAKERNTDEKFQKMLNDYYKETIKNNWYISFPVSLAVLSLIHNYIFMGYLLGNGQIKPVHTPYLTSIPQATIFYCVLDWMTMINDSGMMIENILMCILSAVLIYSFYKSVVLNPGYLKLNLSQTEKQAVIIRLAENGNLDARHYCLTCEVGKPLRSKHCKICDKCVAKFDQ</sequence>
<dbReference type="GO" id="GO:0016020">
    <property type="term" value="C:membrane"/>
    <property type="evidence" value="ECO:0007669"/>
    <property type="project" value="UniProtKB-SubCell"/>
</dbReference>
<dbReference type="Gene3D" id="1.25.40.20">
    <property type="entry name" value="Ankyrin repeat-containing domain"/>
    <property type="match status" value="1"/>
</dbReference>
<keyword evidence="4" id="KW-0677">Repeat</keyword>
<evidence type="ECO:0000256" key="8">
    <source>
        <dbReference type="ARBA" id="ARBA00023139"/>
    </source>
</evidence>
<dbReference type="PROSITE" id="PS50297">
    <property type="entry name" value="ANK_REP_REGION"/>
    <property type="match status" value="2"/>
</dbReference>
<comment type="subcellular location">
    <subcellularLocation>
        <location evidence="1">Membrane</location>
        <topology evidence="1">Multi-pass membrane protein</topology>
    </subcellularLocation>
</comment>
<feature type="repeat" description="ANK" evidence="11">
    <location>
        <begin position="152"/>
        <end position="184"/>
    </location>
</feature>
<comment type="catalytic activity">
    <reaction evidence="10 12">
        <text>L-cysteinyl-[protein] + hexadecanoyl-CoA = S-hexadecanoyl-L-cysteinyl-[protein] + CoA</text>
        <dbReference type="Rhea" id="RHEA:36683"/>
        <dbReference type="Rhea" id="RHEA-COMP:10131"/>
        <dbReference type="Rhea" id="RHEA-COMP:11032"/>
        <dbReference type="ChEBI" id="CHEBI:29950"/>
        <dbReference type="ChEBI" id="CHEBI:57287"/>
        <dbReference type="ChEBI" id="CHEBI:57379"/>
        <dbReference type="ChEBI" id="CHEBI:74151"/>
        <dbReference type="EC" id="2.3.1.225"/>
    </reaction>
</comment>
<dbReference type="InterPro" id="IPR001594">
    <property type="entry name" value="Palmitoyltrfase_DHHC"/>
</dbReference>
<feature type="transmembrane region" description="Helical" evidence="12">
    <location>
        <begin position="285"/>
        <end position="309"/>
    </location>
</feature>
<feature type="domain" description="Palmitoyltransferase DHHC" evidence="14">
    <location>
        <begin position="398"/>
        <end position="428"/>
    </location>
</feature>
<dbReference type="PANTHER" id="PTHR24161:SF85">
    <property type="entry name" value="PALMITOYLTRANSFERASE HIP14"/>
    <property type="match status" value="1"/>
</dbReference>
<organism evidence="15 16">
    <name type="scientific">Clydaea vesicula</name>
    <dbReference type="NCBI Taxonomy" id="447962"/>
    <lineage>
        <taxon>Eukaryota</taxon>
        <taxon>Fungi</taxon>
        <taxon>Fungi incertae sedis</taxon>
        <taxon>Chytridiomycota</taxon>
        <taxon>Chytridiomycota incertae sedis</taxon>
        <taxon>Chytridiomycetes</taxon>
        <taxon>Lobulomycetales</taxon>
        <taxon>Lobulomycetaceae</taxon>
        <taxon>Clydaea</taxon>
    </lineage>
</organism>
<comment type="domain">
    <text evidence="12">The DHHC domain is required for palmitoyltransferase activity.</text>
</comment>
<dbReference type="PANTHER" id="PTHR24161">
    <property type="entry name" value="ANK_REP_REGION DOMAIN-CONTAINING PROTEIN-RELATED"/>
    <property type="match status" value="1"/>
</dbReference>
<keyword evidence="16" id="KW-1185">Reference proteome</keyword>
<protein>
    <recommendedName>
        <fullName evidence="12">Palmitoyltransferase</fullName>
        <ecNumber evidence="12">2.3.1.225</ecNumber>
    </recommendedName>
</protein>
<feature type="compositionally biased region" description="Basic residues" evidence="13">
    <location>
        <begin position="1"/>
        <end position="10"/>
    </location>
</feature>
<keyword evidence="9" id="KW-0449">Lipoprotein</keyword>
<evidence type="ECO:0000259" key="14">
    <source>
        <dbReference type="Pfam" id="PF01529"/>
    </source>
</evidence>
<gene>
    <name evidence="15" type="primary">ZDHHC13</name>
    <name evidence="15" type="ORF">HK099_003125</name>
</gene>
<dbReference type="SUPFAM" id="SSF48403">
    <property type="entry name" value="Ankyrin repeat"/>
    <property type="match status" value="1"/>
</dbReference>
<evidence type="ECO:0000256" key="11">
    <source>
        <dbReference type="PROSITE-ProRule" id="PRU00023"/>
    </source>
</evidence>
<keyword evidence="12" id="KW-0012">Acyltransferase</keyword>
<comment type="similarity">
    <text evidence="2">Belongs to the DHHC palmitoyltransferase family. AKR/ZDHHC17 subfamily.</text>
</comment>
<dbReference type="SMART" id="SM00248">
    <property type="entry name" value="ANK"/>
    <property type="match status" value="5"/>
</dbReference>
<evidence type="ECO:0000256" key="1">
    <source>
        <dbReference type="ARBA" id="ARBA00004141"/>
    </source>
</evidence>
<evidence type="ECO:0000256" key="12">
    <source>
        <dbReference type="RuleBase" id="RU079119"/>
    </source>
</evidence>
<evidence type="ECO:0000256" key="13">
    <source>
        <dbReference type="SAM" id="MobiDB-lite"/>
    </source>
</evidence>
<reference evidence="15" key="1">
    <citation type="submission" date="2020-05" db="EMBL/GenBank/DDBJ databases">
        <title>Phylogenomic resolution of chytrid fungi.</title>
        <authorList>
            <person name="Stajich J.E."/>
            <person name="Amses K."/>
            <person name="Simmons R."/>
            <person name="Seto K."/>
            <person name="Myers J."/>
            <person name="Bonds A."/>
            <person name="Quandt C.A."/>
            <person name="Barry K."/>
            <person name="Liu P."/>
            <person name="Grigoriev I."/>
            <person name="Longcore J.E."/>
            <person name="James T.Y."/>
        </authorList>
    </citation>
    <scope>NUCLEOTIDE SEQUENCE</scope>
    <source>
        <strain evidence="15">JEL0476</strain>
    </source>
</reference>
<evidence type="ECO:0000256" key="2">
    <source>
        <dbReference type="ARBA" id="ARBA00010104"/>
    </source>
</evidence>
<evidence type="ECO:0000256" key="10">
    <source>
        <dbReference type="ARBA" id="ARBA00048048"/>
    </source>
</evidence>
<proteinExistence type="inferred from homology"/>
<dbReference type="GO" id="GO:0019706">
    <property type="term" value="F:protein-cysteine S-palmitoyltransferase activity"/>
    <property type="evidence" value="ECO:0007669"/>
    <property type="project" value="UniProtKB-EC"/>
</dbReference>
<evidence type="ECO:0000256" key="7">
    <source>
        <dbReference type="ARBA" id="ARBA00023136"/>
    </source>
</evidence>
<keyword evidence="8" id="KW-0564">Palmitate</keyword>
<dbReference type="EMBL" id="JADGJW010000021">
    <property type="protein sequence ID" value="KAJ3227162.1"/>
    <property type="molecule type" value="Genomic_DNA"/>
</dbReference>
<feature type="repeat" description="ANK" evidence="11">
    <location>
        <begin position="119"/>
        <end position="151"/>
    </location>
</feature>
<keyword evidence="12" id="KW-0808">Transferase</keyword>
<dbReference type="AlphaFoldDB" id="A0AAD5UA81"/>
<evidence type="ECO:0000256" key="5">
    <source>
        <dbReference type="ARBA" id="ARBA00022989"/>
    </source>
</evidence>
<feature type="repeat" description="ANK" evidence="11">
    <location>
        <begin position="219"/>
        <end position="251"/>
    </location>
</feature>
<feature type="compositionally biased region" description="Basic and acidic residues" evidence="13">
    <location>
        <begin position="11"/>
        <end position="33"/>
    </location>
</feature>
<accession>A0AAD5UA81</accession>
<evidence type="ECO:0000256" key="3">
    <source>
        <dbReference type="ARBA" id="ARBA00022692"/>
    </source>
</evidence>